<reference evidence="1 2" key="1">
    <citation type="journal article" date="2016" name="Nat. Commun.">
        <title>Thousands of microbial genomes shed light on interconnected biogeochemical processes in an aquifer system.</title>
        <authorList>
            <person name="Anantharaman K."/>
            <person name="Brown C.T."/>
            <person name="Hug L.A."/>
            <person name="Sharon I."/>
            <person name="Castelle C.J."/>
            <person name="Probst A.J."/>
            <person name="Thomas B.C."/>
            <person name="Singh A."/>
            <person name="Wilkins M.J."/>
            <person name="Karaoz U."/>
            <person name="Brodie E.L."/>
            <person name="Williams K.H."/>
            <person name="Hubbard S.S."/>
            <person name="Banfield J.F."/>
        </authorList>
    </citation>
    <scope>NUCLEOTIDE SEQUENCE [LARGE SCALE GENOMIC DNA]</scope>
</reference>
<evidence type="ECO:0000313" key="2">
    <source>
        <dbReference type="Proteomes" id="UP000178017"/>
    </source>
</evidence>
<proteinExistence type="predicted"/>
<accession>A0A1F5MIH7</accession>
<gene>
    <name evidence="1" type="ORF">A3B49_03105</name>
</gene>
<dbReference type="EMBL" id="MFDO01000024">
    <property type="protein sequence ID" value="OGE65129.1"/>
    <property type="molecule type" value="Genomic_DNA"/>
</dbReference>
<comment type="caution">
    <text evidence="1">The sequence shown here is derived from an EMBL/GenBank/DDBJ whole genome shotgun (WGS) entry which is preliminary data.</text>
</comment>
<dbReference type="AlphaFoldDB" id="A0A1F5MIH7"/>
<sequence>MTEFFTQPISRREGLIQIGTLISVRPVVRAAVALGTTIVLSHELPGLLPSNPSTAMAETVGERFNYNGNQERVRYADVDGEWIIYGNSHKPWPLSDGNYGPMTEQTVAKWGIKPYHAKGAVGEKFDLAMARMGKPTKLQQLLGDLFSMTTRLAKEQNFPASCYESFGMCHGWAAASAVMRDVLPENTVAGVSFSRDELRHLLTASFASVKENPIDHQEFVKGVPVVAAIETCDGFPKFYGPKYGQRTDGKSVSVGQIRYVAWETENMPSSRLSSVFTPDHIEAVGSNINPRTNNNHGWSIHSEAPMSTILKFAYEPKPQF</sequence>
<organism evidence="1 2">
    <name type="scientific">Candidatus Daviesbacteria bacterium RIFCSPLOWO2_01_FULL_40_24</name>
    <dbReference type="NCBI Taxonomy" id="1797787"/>
    <lineage>
        <taxon>Bacteria</taxon>
        <taxon>Candidatus Daviesiibacteriota</taxon>
    </lineage>
</organism>
<evidence type="ECO:0000313" key="1">
    <source>
        <dbReference type="EMBL" id="OGE65129.1"/>
    </source>
</evidence>
<name>A0A1F5MIH7_9BACT</name>
<dbReference type="Proteomes" id="UP000178017">
    <property type="component" value="Unassembled WGS sequence"/>
</dbReference>
<protein>
    <submittedName>
        <fullName evidence="1">Uncharacterized protein</fullName>
    </submittedName>
</protein>